<sequence>WVQAMLPNSACMWRAPNRRVRWSLFIPARTLPVSHDFIHESCSELMCHENGQAQIL</sequence>
<organism evidence="1 2">
    <name type="scientific">Athelia psychrophila</name>
    <dbReference type="NCBI Taxonomy" id="1759441"/>
    <lineage>
        <taxon>Eukaryota</taxon>
        <taxon>Fungi</taxon>
        <taxon>Dikarya</taxon>
        <taxon>Basidiomycota</taxon>
        <taxon>Agaricomycotina</taxon>
        <taxon>Agaricomycetes</taxon>
        <taxon>Agaricomycetidae</taxon>
        <taxon>Atheliales</taxon>
        <taxon>Atheliaceae</taxon>
        <taxon>Athelia</taxon>
    </lineage>
</organism>
<reference evidence="1 2" key="1">
    <citation type="journal article" date="2016" name="Mol. Biol. Evol.">
        <title>Comparative Genomics of Early-Diverging Mushroom-Forming Fungi Provides Insights into the Origins of Lignocellulose Decay Capabilities.</title>
        <authorList>
            <person name="Nagy L.G."/>
            <person name="Riley R."/>
            <person name="Tritt A."/>
            <person name="Adam C."/>
            <person name="Daum C."/>
            <person name="Floudas D."/>
            <person name="Sun H."/>
            <person name="Yadav J.S."/>
            <person name="Pangilinan J."/>
            <person name="Larsson K.H."/>
            <person name="Matsuura K."/>
            <person name="Barry K."/>
            <person name="Labutti K."/>
            <person name="Kuo R."/>
            <person name="Ohm R.A."/>
            <person name="Bhattacharya S.S."/>
            <person name="Shirouzu T."/>
            <person name="Yoshinaga Y."/>
            <person name="Martin F.M."/>
            <person name="Grigoriev I.V."/>
            <person name="Hibbett D.S."/>
        </authorList>
    </citation>
    <scope>NUCLEOTIDE SEQUENCE [LARGE SCALE GENOMIC DNA]</scope>
    <source>
        <strain evidence="1 2">CBS 109695</strain>
    </source>
</reference>
<gene>
    <name evidence="1" type="ORF">FIBSPDRAFT_854822</name>
</gene>
<dbReference type="EMBL" id="KV417514">
    <property type="protein sequence ID" value="KZP26512.1"/>
    <property type="molecule type" value="Genomic_DNA"/>
</dbReference>
<evidence type="ECO:0000313" key="1">
    <source>
        <dbReference type="EMBL" id="KZP26512.1"/>
    </source>
</evidence>
<keyword evidence="2" id="KW-1185">Reference proteome</keyword>
<dbReference type="Proteomes" id="UP000076532">
    <property type="component" value="Unassembled WGS sequence"/>
</dbReference>
<proteinExistence type="predicted"/>
<feature type="non-terminal residue" evidence="1">
    <location>
        <position position="56"/>
    </location>
</feature>
<accession>A0A166PW72</accession>
<feature type="non-terminal residue" evidence="1">
    <location>
        <position position="1"/>
    </location>
</feature>
<name>A0A166PW72_9AGAM</name>
<protein>
    <submittedName>
        <fullName evidence="1">Uncharacterized protein</fullName>
    </submittedName>
</protein>
<dbReference type="AlphaFoldDB" id="A0A166PW72"/>
<evidence type="ECO:0000313" key="2">
    <source>
        <dbReference type="Proteomes" id="UP000076532"/>
    </source>
</evidence>